<dbReference type="Pfam" id="PF01551">
    <property type="entry name" value="Peptidase_M23"/>
    <property type="match status" value="1"/>
</dbReference>
<gene>
    <name evidence="2" type="ORF">DEM34_05450</name>
</gene>
<feature type="domain" description="M23ase beta-sheet core" evidence="1">
    <location>
        <begin position="173"/>
        <end position="268"/>
    </location>
</feature>
<dbReference type="PANTHER" id="PTHR21666:SF285">
    <property type="entry name" value="M23 FAMILY METALLOPEPTIDASE"/>
    <property type="match status" value="1"/>
</dbReference>
<protein>
    <submittedName>
        <fullName evidence="2">Peptidase</fullName>
    </submittedName>
</protein>
<dbReference type="Gene3D" id="2.70.70.10">
    <property type="entry name" value="Glucose Permease (Domain IIA)"/>
    <property type="match status" value="1"/>
</dbReference>
<keyword evidence="3" id="KW-1185">Reference proteome</keyword>
<sequence>MGRRREAEVLRRVLLTLSLLVAPALAAALEISGEPLQGALLEGRTAPGSEVAVAGREVPVGPDGRFLIGLDRDAPERVEVRVTRPDGSRAREVIAVRQRDYDVQRIDGLPGNQVSPDAETLQRIRKDQARVRAARATRRPAMDFDSGWQWPVTGPISGVYGSQRILNGQPRQPHYGIDIAVPTGTPVEAPADGVVTLVAPDLFFSGGTLIVDHGHGLSSAFLHLSRILVEEGDAVRRGEVIAEVGATGRVTGAHLDWRMNWLDARIDPSLLVPPMDQAAE</sequence>
<dbReference type="Proteomes" id="UP000245474">
    <property type="component" value="Unassembled WGS sequence"/>
</dbReference>
<dbReference type="PANTHER" id="PTHR21666">
    <property type="entry name" value="PEPTIDASE-RELATED"/>
    <property type="match status" value="1"/>
</dbReference>
<name>A0A2U2N5K9_9GAMM</name>
<reference evidence="2 3" key="1">
    <citation type="submission" date="2018-05" db="EMBL/GenBank/DDBJ databases">
        <title>Spiribacter halobius sp. nov., a moderately halophilic bacterium isolated from marine solar saltern.</title>
        <authorList>
            <person name="Zheng W.-S."/>
            <person name="Lu D.-C."/>
            <person name="Du Z.-J."/>
        </authorList>
    </citation>
    <scope>NUCLEOTIDE SEQUENCE [LARGE SCALE GENOMIC DNA]</scope>
    <source>
        <strain evidence="2 3">E85</strain>
    </source>
</reference>
<proteinExistence type="predicted"/>
<evidence type="ECO:0000313" key="3">
    <source>
        <dbReference type="Proteomes" id="UP000245474"/>
    </source>
</evidence>
<comment type="caution">
    <text evidence="2">The sequence shown here is derived from an EMBL/GenBank/DDBJ whole genome shotgun (WGS) entry which is preliminary data.</text>
</comment>
<evidence type="ECO:0000313" key="2">
    <source>
        <dbReference type="EMBL" id="PWG64328.1"/>
    </source>
</evidence>
<dbReference type="SUPFAM" id="SSF51261">
    <property type="entry name" value="Duplicated hybrid motif"/>
    <property type="match status" value="1"/>
</dbReference>
<dbReference type="InterPro" id="IPR011055">
    <property type="entry name" value="Dup_hybrid_motif"/>
</dbReference>
<dbReference type="OrthoDB" id="9805070at2"/>
<dbReference type="AlphaFoldDB" id="A0A2U2N5K9"/>
<dbReference type="GO" id="GO:0004222">
    <property type="term" value="F:metalloendopeptidase activity"/>
    <property type="evidence" value="ECO:0007669"/>
    <property type="project" value="TreeGrafter"/>
</dbReference>
<dbReference type="FunFam" id="2.70.70.10:FF:000019">
    <property type="entry name" value="M23 family peptidase"/>
    <property type="match status" value="1"/>
</dbReference>
<dbReference type="EMBL" id="QFFI01000006">
    <property type="protein sequence ID" value="PWG64328.1"/>
    <property type="molecule type" value="Genomic_DNA"/>
</dbReference>
<organism evidence="2 3">
    <name type="scientific">Sediminicurvatus halobius</name>
    <dbReference type="NCBI Taxonomy" id="2182432"/>
    <lineage>
        <taxon>Bacteria</taxon>
        <taxon>Pseudomonadati</taxon>
        <taxon>Pseudomonadota</taxon>
        <taxon>Gammaproteobacteria</taxon>
        <taxon>Chromatiales</taxon>
        <taxon>Ectothiorhodospiraceae</taxon>
        <taxon>Sediminicurvatus</taxon>
    </lineage>
</organism>
<dbReference type="CDD" id="cd12797">
    <property type="entry name" value="M23_peptidase"/>
    <property type="match status" value="1"/>
</dbReference>
<accession>A0A2U2N5K9</accession>
<dbReference type="InterPro" id="IPR016047">
    <property type="entry name" value="M23ase_b-sheet_dom"/>
</dbReference>
<evidence type="ECO:0000259" key="1">
    <source>
        <dbReference type="Pfam" id="PF01551"/>
    </source>
</evidence>
<dbReference type="InterPro" id="IPR050570">
    <property type="entry name" value="Cell_wall_metabolism_enzyme"/>
</dbReference>